<dbReference type="RefSeq" id="WP_078873687.1">
    <property type="nucleotide sequence ID" value="NZ_BJMM01000032.1"/>
</dbReference>
<gene>
    <name evidence="1" type="primary">fadB</name>
    <name evidence="1" type="ORF">SCA03_50470</name>
</gene>
<comment type="caution">
    <text evidence="1">The sequence shown here is derived from an EMBL/GenBank/DDBJ whole genome shotgun (WGS) entry which is preliminary data.</text>
</comment>
<evidence type="ECO:0000313" key="1">
    <source>
        <dbReference type="EMBL" id="GEB52496.1"/>
    </source>
</evidence>
<dbReference type="PANTHER" id="PTHR11941">
    <property type="entry name" value="ENOYL-COA HYDRATASE-RELATED"/>
    <property type="match status" value="1"/>
</dbReference>
<dbReference type="InterPro" id="IPR001753">
    <property type="entry name" value="Enoyl-CoA_hydra/iso"/>
</dbReference>
<dbReference type="InterPro" id="IPR029045">
    <property type="entry name" value="ClpP/crotonase-like_dom_sf"/>
</dbReference>
<accession>A0A4Y3R461</accession>
<sequence>MPESPSSPATGPDATHVVVERRPLTGDSGAAAGGYVGEITLDRPDKLNAWTAGMRAAIVAALEEFTADEQCRAIILTGSGRAFCAGQDLGETAAIEPDDHAAAEAWIDDFGRLYRAVRAADKPTIAAVNGVAAGSGFQFALLADLRIGHPGVRMGQPEVLSGIPSITGIWAMWGILGRAKTTEFALTGRLVDGAEAERLGLLTRLVEAGADGAGVLAEARAEADRLAQLPPGAVALTKGRIRELDDADLDEAIAAAKKVHTAAYATGEPQREMARFLDGTRR</sequence>
<dbReference type="SUPFAM" id="SSF52096">
    <property type="entry name" value="ClpP/crotonase"/>
    <property type="match status" value="1"/>
</dbReference>
<dbReference type="Gene3D" id="3.90.226.10">
    <property type="entry name" value="2-enoyl-CoA Hydratase, Chain A, domain 1"/>
    <property type="match status" value="1"/>
</dbReference>
<keyword evidence="2" id="KW-1185">Reference proteome</keyword>
<dbReference type="GO" id="GO:0006635">
    <property type="term" value="P:fatty acid beta-oxidation"/>
    <property type="evidence" value="ECO:0007669"/>
    <property type="project" value="TreeGrafter"/>
</dbReference>
<dbReference type="CDD" id="cd06558">
    <property type="entry name" value="crotonase-like"/>
    <property type="match status" value="1"/>
</dbReference>
<name>A0A4Y3R461_STRCI</name>
<reference evidence="1 2" key="1">
    <citation type="submission" date="2019-06" db="EMBL/GenBank/DDBJ databases">
        <title>Whole genome shotgun sequence of Streptomyces cacaoi subsp. cacaoi NBRC 12748.</title>
        <authorList>
            <person name="Hosoyama A."/>
            <person name="Uohara A."/>
            <person name="Ohji S."/>
            <person name="Ichikawa N."/>
        </authorList>
    </citation>
    <scope>NUCLEOTIDE SEQUENCE [LARGE SCALE GENOMIC DNA]</scope>
    <source>
        <strain evidence="1 2">NBRC 12748</strain>
    </source>
</reference>
<dbReference type="GO" id="GO:0003824">
    <property type="term" value="F:catalytic activity"/>
    <property type="evidence" value="ECO:0007669"/>
    <property type="project" value="UniProtKB-ARBA"/>
</dbReference>
<organism evidence="1 2">
    <name type="scientific">Streptomyces cacaoi</name>
    <dbReference type="NCBI Taxonomy" id="1898"/>
    <lineage>
        <taxon>Bacteria</taxon>
        <taxon>Bacillati</taxon>
        <taxon>Actinomycetota</taxon>
        <taxon>Actinomycetes</taxon>
        <taxon>Kitasatosporales</taxon>
        <taxon>Streptomycetaceae</taxon>
        <taxon>Streptomyces</taxon>
    </lineage>
</organism>
<dbReference type="AlphaFoldDB" id="A0A4Y3R461"/>
<protein>
    <submittedName>
        <fullName evidence="1">Enoyl-CoA hydratase</fullName>
    </submittedName>
</protein>
<dbReference type="OrthoDB" id="8452484at2"/>
<dbReference type="PANTHER" id="PTHR11941:SF54">
    <property type="entry name" value="ENOYL-COA HYDRATASE, MITOCHONDRIAL"/>
    <property type="match status" value="1"/>
</dbReference>
<proteinExistence type="predicted"/>
<dbReference type="Pfam" id="PF00378">
    <property type="entry name" value="ECH_1"/>
    <property type="match status" value="1"/>
</dbReference>
<dbReference type="Proteomes" id="UP000319210">
    <property type="component" value="Unassembled WGS sequence"/>
</dbReference>
<dbReference type="EMBL" id="BJMM01000032">
    <property type="protein sequence ID" value="GEB52496.1"/>
    <property type="molecule type" value="Genomic_DNA"/>
</dbReference>
<evidence type="ECO:0000313" key="2">
    <source>
        <dbReference type="Proteomes" id="UP000319210"/>
    </source>
</evidence>